<evidence type="ECO:0000313" key="3">
    <source>
        <dbReference type="EMBL" id="CAD9151873.1"/>
    </source>
</evidence>
<evidence type="ECO:0000256" key="1">
    <source>
        <dbReference type="SAM" id="MobiDB-lite"/>
    </source>
</evidence>
<gene>
    <name evidence="3" type="ORF">NDES1114_LOCUS33287</name>
</gene>
<accession>A0A7S1W6Q0</accession>
<keyword evidence="2" id="KW-0732">Signal</keyword>
<evidence type="ECO:0008006" key="4">
    <source>
        <dbReference type="Google" id="ProtNLM"/>
    </source>
</evidence>
<evidence type="ECO:0000256" key="2">
    <source>
        <dbReference type="SAM" id="SignalP"/>
    </source>
</evidence>
<dbReference type="EMBL" id="HBGF01049743">
    <property type="protein sequence ID" value="CAD9151873.1"/>
    <property type="molecule type" value="Transcribed_RNA"/>
</dbReference>
<reference evidence="3" key="1">
    <citation type="submission" date="2021-01" db="EMBL/GenBank/DDBJ databases">
        <authorList>
            <person name="Corre E."/>
            <person name="Pelletier E."/>
            <person name="Niang G."/>
            <person name="Scheremetjew M."/>
            <person name="Finn R."/>
            <person name="Kale V."/>
            <person name="Holt S."/>
            <person name="Cochrane G."/>
            <person name="Meng A."/>
            <person name="Brown T."/>
            <person name="Cohen L."/>
        </authorList>
    </citation>
    <scope>NUCLEOTIDE SEQUENCE</scope>
    <source>
        <strain evidence="3">CCAP 1951/1</strain>
    </source>
</reference>
<feature type="region of interest" description="Disordered" evidence="1">
    <location>
        <begin position="29"/>
        <end position="106"/>
    </location>
</feature>
<feature type="chain" id="PRO_5031521687" description="Protein xylosyltransferase" evidence="2">
    <location>
        <begin position="21"/>
        <end position="520"/>
    </location>
</feature>
<feature type="signal peptide" evidence="2">
    <location>
        <begin position="1"/>
        <end position="20"/>
    </location>
</feature>
<protein>
    <recommendedName>
        <fullName evidence="4">Protein xylosyltransferase</fullName>
    </recommendedName>
</protein>
<proteinExistence type="predicted"/>
<organism evidence="3">
    <name type="scientific">Neobodo designis</name>
    <name type="common">Flagellated protozoan</name>
    <name type="synonym">Bodo designis</name>
    <dbReference type="NCBI Taxonomy" id="312471"/>
    <lineage>
        <taxon>Eukaryota</taxon>
        <taxon>Discoba</taxon>
        <taxon>Euglenozoa</taxon>
        <taxon>Kinetoplastea</taxon>
        <taxon>Metakinetoplastina</taxon>
        <taxon>Neobodonida</taxon>
        <taxon>Neobodo</taxon>
    </lineage>
</organism>
<feature type="compositionally biased region" description="Polar residues" evidence="1">
    <location>
        <begin position="70"/>
        <end position="83"/>
    </location>
</feature>
<dbReference type="AlphaFoldDB" id="A0A7S1W6Q0"/>
<dbReference type="SUPFAM" id="SSF53448">
    <property type="entry name" value="Nucleotide-diphospho-sugar transferases"/>
    <property type="match status" value="1"/>
</dbReference>
<sequence>MPKLRSSVVVVMLAVAGAAAAMWLLDASSPKGEADDRGAVGVRGTTDRAEVSHQPIGPTTRSLPPPATDAISTAAGNEVHQTSPEPPLAVSPPETRLPGQHGPTSRWDLSAANSVASRTPSVSCSGNAACLWNNETQALVPGARVTVPGLASPRGAAVHVPFFIAGAMDRGKLAPLTLALIRSLNATVGTFVLHVNNPVRGPALDGALPKSASGGWSKADLDRLLAAAGRVAMTVRVIVGWGAHEDTCAGQWNTALNAFYRDPASHTRGRDWFVLSAVDVTFNIGGLQRLVGHVRESTEPSEPFLWHPHYNRRGSKVHIPVWNVFIGNRALLSRAGRFDETFYPAYHEDFDYRARLRAAGVLETRVPWKVMRAMHPVESATRTSERTLPQCAVDCVARTINLGHKTYKDCLSKLEQGIGALATRRERMLDALDARPIDEGLRDLARQLLRAMGPAFTTLCHPCVPPEGPRKWTAGDAPRWVAHQEPPNCTTVRWNLEAAGLLSPAATPRTAPPANGTVDT</sequence>
<dbReference type="InterPro" id="IPR029044">
    <property type="entry name" value="Nucleotide-diphossugar_trans"/>
</dbReference>
<name>A0A7S1W6Q0_NEODS</name>